<evidence type="ECO:0000256" key="2">
    <source>
        <dbReference type="ARBA" id="ARBA00022692"/>
    </source>
</evidence>
<reference evidence="7" key="1">
    <citation type="submission" date="2012-03" db="EMBL/GenBank/DDBJ databases">
        <title>Functional metagenomics reveals considerable lignocellulase gene clusters in the gut microbiome of a wood-feeding higher termite.</title>
        <authorList>
            <person name="Liu N."/>
        </authorList>
    </citation>
    <scope>NUCLEOTIDE SEQUENCE</scope>
</reference>
<evidence type="ECO:0000313" key="7">
    <source>
        <dbReference type="EMBL" id="AGS52837.1"/>
    </source>
</evidence>
<dbReference type="EMBL" id="JQ844213">
    <property type="protein sequence ID" value="AGS52837.1"/>
    <property type="molecule type" value="Genomic_DNA"/>
</dbReference>
<keyword evidence="4 5" id="KW-0472">Membrane</keyword>
<name>A0A806KDZ6_9BACT</name>
<evidence type="ECO:0000256" key="4">
    <source>
        <dbReference type="ARBA" id="ARBA00023136"/>
    </source>
</evidence>
<comment type="subcellular location">
    <subcellularLocation>
        <location evidence="1">Membrane</location>
        <topology evidence="1">Multi-pass membrane protein</topology>
    </subcellularLocation>
</comment>
<sequence>MSRSVLIGLLNGVAIIIIAGQPGNVFGVDAAGENVVLQLLLFFEHMRWPHWPTLLLSAGLAFICVVLMRLANLR</sequence>
<dbReference type="Pfam" id="PF00916">
    <property type="entry name" value="Sulfate_transp"/>
    <property type="match status" value="1"/>
</dbReference>
<evidence type="ECO:0000256" key="1">
    <source>
        <dbReference type="ARBA" id="ARBA00004141"/>
    </source>
</evidence>
<organism evidence="7">
    <name type="scientific">uncultured bacterium contig00009</name>
    <dbReference type="NCBI Taxonomy" id="1181501"/>
    <lineage>
        <taxon>Bacteria</taxon>
        <taxon>environmental samples</taxon>
    </lineage>
</organism>
<evidence type="ECO:0000256" key="3">
    <source>
        <dbReference type="ARBA" id="ARBA00022989"/>
    </source>
</evidence>
<feature type="transmembrane region" description="Helical" evidence="5">
    <location>
        <begin position="51"/>
        <end position="71"/>
    </location>
</feature>
<accession>A0A806KDZ6</accession>
<dbReference type="AlphaFoldDB" id="A0A806KDZ6"/>
<evidence type="ECO:0000256" key="5">
    <source>
        <dbReference type="SAM" id="Phobius"/>
    </source>
</evidence>
<proteinExistence type="predicted"/>
<keyword evidence="3 5" id="KW-1133">Transmembrane helix</keyword>
<feature type="domain" description="SLC26A/SulP transporter" evidence="6">
    <location>
        <begin position="1"/>
        <end position="68"/>
    </location>
</feature>
<dbReference type="GO" id="GO:0016020">
    <property type="term" value="C:membrane"/>
    <property type="evidence" value="ECO:0007669"/>
    <property type="project" value="UniProtKB-SubCell"/>
</dbReference>
<evidence type="ECO:0000259" key="6">
    <source>
        <dbReference type="Pfam" id="PF00916"/>
    </source>
</evidence>
<dbReference type="InterPro" id="IPR011547">
    <property type="entry name" value="SLC26A/SulP_dom"/>
</dbReference>
<keyword evidence="2 5" id="KW-0812">Transmembrane</keyword>
<protein>
    <recommendedName>
        <fullName evidence="6">SLC26A/SulP transporter domain-containing protein</fullName>
    </recommendedName>
</protein>